<evidence type="ECO:0000256" key="3">
    <source>
        <dbReference type="RuleBase" id="RU000363"/>
    </source>
</evidence>
<keyword evidence="2" id="KW-0560">Oxidoreductase</keyword>
<dbReference type="GO" id="GO:0016491">
    <property type="term" value="F:oxidoreductase activity"/>
    <property type="evidence" value="ECO:0007669"/>
    <property type="project" value="UniProtKB-KW"/>
</dbReference>
<feature type="domain" description="Ketoreductase" evidence="4">
    <location>
        <begin position="11"/>
        <end position="197"/>
    </location>
</feature>
<accession>A0A9D9J031</accession>
<dbReference type="SUPFAM" id="SSF51735">
    <property type="entry name" value="NAD(P)-binding Rossmann-fold domains"/>
    <property type="match status" value="1"/>
</dbReference>
<dbReference type="SMART" id="SM00822">
    <property type="entry name" value="PKS_KR"/>
    <property type="match status" value="1"/>
</dbReference>
<reference evidence="5" key="1">
    <citation type="submission" date="2020-10" db="EMBL/GenBank/DDBJ databases">
        <authorList>
            <person name="Gilroy R."/>
        </authorList>
    </citation>
    <scope>NUCLEOTIDE SEQUENCE</scope>
    <source>
        <strain evidence="5">B3-2255</strain>
    </source>
</reference>
<evidence type="ECO:0000259" key="4">
    <source>
        <dbReference type="SMART" id="SM00822"/>
    </source>
</evidence>
<organism evidence="5 6">
    <name type="scientific">Candidatus Merdivivens faecigallinarum</name>
    <dbReference type="NCBI Taxonomy" id="2840871"/>
    <lineage>
        <taxon>Bacteria</taxon>
        <taxon>Pseudomonadati</taxon>
        <taxon>Bacteroidota</taxon>
        <taxon>Bacteroidia</taxon>
        <taxon>Bacteroidales</taxon>
        <taxon>Muribaculaceae</taxon>
        <taxon>Muribaculaceae incertae sedis</taxon>
        <taxon>Candidatus Merdivivens</taxon>
    </lineage>
</organism>
<dbReference type="PRINTS" id="PR00080">
    <property type="entry name" value="SDRFAMILY"/>
</dbReference>
<dbReference type="InterPro" id="IPR036291">
    <property type="entry name" value="NAD(P)-bd_dom_sf"/>
</dbReference>
<feature type="non-terminal residue" evidence="5">
    <location>
        <position position="197"/>
    </location>
</feature>
<dbReference type="Proteomes" id="UP000823772">
    <property type="component" value="Unassembled WGS sequence"/>
</dbReference>
<dbReference type="Gene3D" id="3.40.50.720">
    <property type="entry name" value="NAD(P)-binding Rossmann-like Domain"/>
    <property type="match status" value="1"/>
</dbReference>
<comment type="caution">
    <text evidence="5">The sequence shown here is derived from an EMBL/GenBank/DDBJ whole genome shotgun (WGS) entry which is preliminary data.</text>
</comment>
<reference evidence="5" key="2">
    <citation type="journal article" date="2021" name="PeerJ">
        <title>Extensive microbial diversity within the chicken gut microbiome revealed by metagenomics and culture.</title>
        <authorList>
            <person name="Gilroy R."/>
            <person name="Ravi A."/>
            <person name="Getino M."/>
            <person name="Pursley I."/>
            <person name="Horton D.L."/>
            <person name="Alikhan N.F."/>
            <person name="Baker D."/>
            <person name="Gharbi K."/>
            <person name="Hall N."/>
            <person name="Watson M."/>
            <person name="Adriaenssens E.M."/>
            <person name="Foster-Nyarko E."/>
            <person name="Jarju S."/>
            <person name="Secka A."/>
            <person name="Antonio M."/>
            <person name="Oren A."/>
            <person name="Chaudhuri R.R."/>
            <person name="La Ragione R."/>
            <person name="Hildebrand F."/>
            <person name="Pallen M.J."/>
        </authorList>
    </citation>
    <scope>NUCLEOTIDE SEQUENCE</scope>
    <source>
        <strain evidence="5">B3-2255</strain>
    </source>
</reference>
<evidence type="ECO:0000256" key="2">
    <source>
        <dbReference type="ARBA" id="ARBA00023002"/>
    </source>
</evidence>
<sequence length="197" mass="21244">MKTENYENRRKYALVTGASRGIGRAVALRLAAEGYDVIVNYLSNDVAAAGVVDEITASGGRAELLRFDVSDPVAVEEAVDSWENRHPGDIISVLVNNAGIRDDSLMVFMSDEQWKHVLSTDLDSFFYVTRRVLKGMLSERRGRIVNVASLSGIKGLPGQANYSAAKGALIAATKALAQEVARRNVTVNAVAPGYIST</sequence>
<gene>
    <name evidence="5" type="ORF">IAC87_01695</name>
</gene>
<dbReference type="FunFam" id="3.40.50.720:FF:000173">
    <property type="entry name" value="3-oxoacyl-[acyl-carrier protein] reductase"/>
    <property type="match status" value="1"/>
</dbReference>
<evidence type="ECO:0000313" key="5">
    <source>
        <dbReference type="EMBL" id="MBO8481241.1"/>
    </source>
</evidence>
<dbReference type="InterPro" id="IPR057326">
    <property type="entry name" value="KR_dom"/>
</dbReference>
<evidence type="ECO:0000256" key="1">
    <source>
        <dbReference type="ARBA" id="ARBA00006484"/>
    </source>
</evidence>
<protein>
    <submittedName>
        <fullName evidence="5">SDR family NAD(P)-dependent oxidoreductase</fullName>
    </submittedName>
</protein>
<dbReference type="InterPro" id="IPR002347">
    <property type="entry name" value="SDR_fam"/>
</dbReference>
<dbReference type="PANTHER" id="PTHR42879:SF2">
    <property type="entry name" value="3-OXOACYL-[ACYL-CARRIER-PROTEIN] REDUCTASE FABG"/>
    <property type="match status" value="1"/>
</dbReference>
<dbReference type="PRINTS" id="PR00081">
    <property type="entry name" value="GDHRDH"/>
</dbReference>
<dbReference type="PANTHER" id="PTHR42879">
    <property type="entry name" value="3-OXOACYL-(ACYL-CARRIER-PROTEIN) REDUCTASE"/>
    <property type="match status" value="1"/>
</dbReference>
<comment type="similarity">
    <text evidence="1 3">Belongs to the short-chain dehydrogenases/reductases (SDR) family.</text>
</comment>
<dbReference type="Pfam" id="PF00106">
    <property type="entry name" value="adh_short"/>
    <property type="match status" value="1"/>
</dbReference>
<proteinExistence type="inferred from homology"/>
<name>A0A9D9J031_9BACT</name>
<dbReference type="EMBL" id="JADILY010000032">
    <property type="protein sequence ID" value="MBO8481241.1"/>
    <property type="molecule type" value="Genomic_DNA"/>
</dbReference>
<dbReference type="AlphaFoldDB" id="A0A9D9J031"/>
<dbReference type="InterPro" id="IPR050259">
    <property type="entry name" value="SDR"/>
</dbReference>
<evidence type="ECO:0000313" key="6">
    <source>
        <dbReference type="Proteomes" id="UP000823772"/>
    </source>
</evidence>